<dbReference type="InterPro" id="IPR029063">
    <property type="entry name" value="SAM-dependent_MTases_sf"/>
</dbReference>
<dbReference type="GO" id="GO:0032259">
    <property type="term" value="P:methylation"/>
    <property type="evidence" value="ECO:0007669"/>
    <property type="project" value="UniProtKB-KW"/>
</dbReference>
<dbReference type="PANTHER" id="PTHR43591">
    <property type="entry name" value="METHYLTRANSFERASE"/>
    <property type="match status" value="1"/>
</dbReference>
<dbReference type="CDD" id="cd02440">
    <property type="entry name" value="AdoMet_MTases"/>
    <property type="match status" value="1"/>
</dbReference>
<dbReference type="AlphaFoldDB" id="A0A0C6P8J4"/>
<dbReference type="Proteomes" id="UP000007564">
    <property type="component" value="Chromosome"/>
</dbReference>
<dbReference type="InterPro" id="IPR013216">
    <property type="entry name" value="Methyltransf_11"/>
</dbReference>
<keyword evidence="2" id="KW-0489">Methyltransferase</keyword>
<evidence type="ECO:0000313" key="3">
    <source>
        <dbReference type="Proteomes" id="UP000007564"/>
    </source>
</evidence>
<dbReference type="GeneID" id="69603711"/>
<dbReference type="GO" id="GO:0008757">
    <property type="term" value="F:S-adenosylmethionine-dependent methyltransferase activity"/>
    <property type="evidence" value="ECO:0007669"/>
    <property type="project" value="InterPro"/>
</dbReference>
<evidence type="ECO:0000313" key="2">
    <source>
        <dbReference type="EMBL" id="CCJ55881.1"/>
    </source>
</evidence>
<sequence length="257" mass="27844">MSATPTHDAAVERQFSPRASAYLTSAVHAQGEDLLQMAAIAREHPGARLLDLGTGGGHVSFHVAPHVAEVVAYDLSQSMLDVVAGEAARRGLANLRTCRGKAEALPFGDGEFDLVMSRYSTHHWEDPGQALREACRVLKPGGIAVFADVVSPGEALLDTWLQTIEVLRDTSHVRDYSAAEWLRMAAEAGLVTQGMTARRLPLEFTSWVERMRTPPELVTALRAMTDIAPAPVRRHFAIQPDGSFTSDTLTLVAVRPA</sequence>
<dbReference type="EMBL" id="HE965806">
    <property type="protein sequence ID" value="CCJ55881.1"/>
    <property type="molecule type" value="Genomic_DNA"/>
</dbReference>
<dbReference type="Pfam" id="PF08241">
    <property type="entry name" value="Methyltransf_11"/>
    <property type="match status" value="1"/>
</dbReference>
<dbReference type="OrthoDB" id="529208at2"/>
<dbReference type="SUPFAM" id="SSF53335">
    <property type="entry name" value="S-adenosyl-L-methionine-dependent methyltransferases"/>
    <property type="match status" value="1"/>
</dbReference>
<feature type="domain" description="Methyltransferase type 11" evidence="1">
    <location>
        <begin position="50"/>
        <end position="146"/>
    </location>
</feature>
<evidence type="ECO:0000259" key="1">
    <source>
        <dbReference type="Pfam" id="PF08241"/>
    </source>
</evidence>
<reference evidence="2 3" key="1">
    <citation type="journal article" date="2012" name="BMC Genomics">
        <title>Comparative genomics of the classical Bordetella subspecies: the evolution and exchange of virulence-associated diversity amongst closely related pathogens.</title>
        <authorList>
            <person name="Park J."/>
            <person name="Zhang Y."/>
            <person name="Buboltz A.M."/>
            <person name="Zhang X."/>
            <person name="Schuster S.C."/>
            <person name="Ahuja U."/>
            <person name="Liu M."/>
            <person name="Miller J.F."/>
            <person name="Sebaihia M."/>
            <person name="Bentley S.D."/>
            <person name="Parkhill J."/>
            <person name="Harvill E.T."/>
        </authorList>
    </citation>
    <scope>NUCLEOTIDE SEQUENCE [LARGE SCALE GENOMIC DNA]</scope>
    <source>
        <strain evidence="2 3">253</strain>
    </source>
</reference>
<dbReference type="RefSeq" id="WP_003815086.1">
    <property type="nucleotide sequence ID" value="NC_019382.1"/>
</dbReference>
<proteinExistence type="predicted"/>
<accession>A0A0C6P8J4</accession>
<dbReference type="KEGG" id="bbh:BN112_3967"/>
<gene>
    <name evidence="2" type="ORF">BN112_3967</name>
</gene>
<name>A0A0C6P8J4_BORBO</name>
<dbReference type="HOGENOM" id="CLU_037990_10_0_4"/>
<protein>
    <submittedName>
        <fullName evidence="2">UbiE/COQ5 methyltransferase family protein</fullName>
    </submittedName>
</protein>
<keyword evidence="2" id="KW-0808">Transferase</keyword>
<organism evidence="2 3">
    <name type="scientific">Bordetella bronchiseptica 253</name>
    <dbReference type="NCBI Taxonomy" id="568707"/>
    <lineage>
        <taxon>Bacteria</taxon>
        <taxon>Pseudomonadati</taxon>
        <taxon>Pseudomonadota</taxon>
        <taxon>Betaproteobacteria</taxon>
        <taxon>Burkholderiales</taxon>
        <taxon>Alcaligenaceae</taxon>
        <taxon>Bordetella</taxon>
    </lineage>
</organism>
<dbReference type="Gene3D" id="3.40.50.150">
    <property type="entry name" value="Vaccinia Virus protein VP39"/>
    <property type="match status" value="1"/>
</dbReference>